<proteinExistence type="predicted"/>
<protein>
    <submittedName>
        <fullName evidence="2">Uncharacterized protein</fullName>
    </submittedName>
</protein>
<evidence type="ECO:0000313" key="2">
    <source>
        <dbReference type="EMBL" id="KAI9248828.1"/>
    </source>
</evidence>
<comment type="caution">
    <text evidence="2">The sequence shown here is derived from an EMBL/GenBank/DDBJ whole genome shotgun (WGS) entry which is preliminary data.</text>
</comment>
<dbReference type="EMBL" id="JAIXMP010000037">
    <property type="protein sequence ID" value="KAI9248828.1"/>
    <property type="molecule type" value="Genomic_DNA"/>
</dbReference>
<reference evidence="2" key="1">
    <citation type="journal article" date="2022" name="IScience">
        <title>Evolution of zygomycete secretomes and the origins of terrestrial fungal ecologies.</title>
        <authorList>
            <person name="Chang Y."/>
            <person name="Wang Y."/>
            <person name="Mondo S."/>
            <person name="Ahrendt S."/>
            <person name="Andreopoulos W."/>
            <person name="Barry K."/>
            <person name="Beard J."/>
            <person name="Benny G.L."/>
            <person name="Blankenship S."/>
            <person name="Bonito G."/>
            <person name="Cuomo C."/>
            <person name="Desiro A."/>
            <person name="Gervers K.A."/>
            <person name="Hundley H."/>
            <person name="Kuo A."/>
            <person name="LaButti K."/>
            <person name="Lang B.F."/>
            <person name="Lipzen A."/>
            <person name="O'Donnell K."/>
            <person name="Pangilinan J."/>
            <person name="Reynolds N."/>
            <person name="Sandor L."/>
            <person name="Smith M.E."/>
            <person name="Tsang A."/>
            <person name="Grigoriev I.V."/>
            <person name="Stajich J.E."/>
            <person name="Spatafora J.W."/>
        </authorList>
    </citation>
    <scope>NUCLEOTIDE SEQUENCE</scope>
    <source>
        <strain evidence="2">RSA 2281</strain>
    </source>
</reference>
<feature type="compositionally biased region" description="Low complexity" evidence="1">
    <location>
        <begin position="29"/>
        <end position="45"/>
    </location>
</feature>
<feature type="compositionally biased region" description="Polar residues" evidence="1">
    <location>
        <begin position="193"/>
        <end position="204"/>
    </location>
</feature>
<reference evidence="2" key="2">
    <citation type="submission" date="2023-02" db="EMBL/GenBank/DDBJ databases">
        <authorList>
            <consortium name="DOE Joint Genome Institute"/>
            <person name="Mondo S.J."/>
            <person name="Chang Y."/>
            <person name="Wang Y."/>
            <person name="Ahrendt S."/>
            <person name="Andreopoulos W."/>
            <person name="Barry K."/>
            <person name="Beard J."/>
            <person name="Benny G.L."/>
            <person name="Blankenship S."/>
            <person name="Bonito G."/>
            <person name="Cuomo C."/>
            <person name="Desiro A."/>
            <person name="Gervers K.A."/>
            <person name="Hundley H."/>
            <person name="Kuo A."/>
            <person name="LaButti K."/>
            <person name="Lang B.F."/>
            <person name="Lipzen A."/>
            <person name="O'Donnell K."/>
            <person name="Pangilinan J."/>
            <person name="Reynolds N."/>
            <person name="Sandor L."/>
            <person name="Smith M.W."/>
            <person name="Tsang A."/>
            <person name="Grigoriev I.V."/>
            <person name="Stajich J.E."/>
            <person name="Spatafora J.W."/>
        </authorList>
    </citation>
    <scope>NUCLEOTIDE SEQUENCE</scope>
    <source>
        <strain evidence="2">RSA 2281</strain>
    </source>
</reference>
<feature type="region of interest" description="Disordered" evidence="1">
    <location>
        <begin position="186"/>
        <end position="218"/>
    </location>
</feature>
<gene>
    <name evidence="2" type="ORF">BDA99DRAFT_226287</name>
</gene>
<feature type="region of interest" description="Disordered" evidence="1">
    <location>
        <begin position="1"/>
        <end position="70"/>
    </location>
</feature>
<keyword evidence="3" id="KW-1185">Reference proteome</keyword>
<accession>A0AAD5JQG5</accession>
<sequence length="218" mass="23911">METDVMARAPSIPSMGPSVVAPASTTSSLYSYPTQQQQHQPSLQHFPYMDTDPSLQQEQESPQSQFPPTAFPFEMENASGTSLVDYASRAGGSSSMLSGITAASDSAPTTPGSQQYHNHQLHLIHPYDSSITTPSTSTTALSLMEPTTTSLPPTSVGDNNNSSHLLNNNLQQAMIDEYGRPMNMFIPPYYDPSSHQQQQDSKWYSNPLPPSHHQQQPW</sequence>
<evidence type="ECO:0000256" key="1">
    <source>
        <dbReference type="SAM" id="MobiDB-lite"/>
    </source>
</evidence>
<evidence type="ECO:0000313" key="3">
    <source>
        <dbReference type="Proteomes" id="UP001209540"/>
    </source>
</evidence>
<organism evidence="2 3">
    <name type="scientific">Phascolomyces articulosus</name>
    <dbReference type="NCBI Taxonomy" id="60185"/>
    <lineage>
        <taxon>Eukaryota</taxon>
        <taxon>Fungi</taxon>
        <taxon>Fungi incertae sedis</taxon>
        <taxon>Mucoromycota</taxon>
        <taxon>Mucoromycotina</taxon>
        <taxon>Mucoromycetes</taxon>
        <taxon>Mucorales</taxon>
        <taxon>Lichtheimiaceae</taxon>
        <taxon>Phascolomyces</taxon>
    </lineage>
</organism>
<name>A0AAD5JQG5_9FUNG</name>
<dbReference type="Proteomes" id="UP001209540">
    <property type="component" value="Unassembled WGS sequence"/>
</dbReference>
<dbReference type="AlphaFoldDB" id="A0AAD5JQG5"/>
<feature type="compositionally biased region" description="Low complexity" evidence="1">
    <location>
        <begin position="53"/>
        <end position="68"/>
    </location>
</feature>